<dbReference type="RefSeq" id="WP_078664341.1">
    <property type="nucleotide sequence ID" value="NZ_FUXM01000002.1"/>
</dbReference>
<evidence type="ECO:0000313" key="1">
    <source>
        <dbReference type="EMBL" id="SJZ54821.1"/>
    </source>
</evidence>
<evidence type="ECO:0000313" key="2">
    <source>
        <dbReference type="Proteomes" id="UP000189933"/>
    </source>
</evidence>
<dbReference type="AlphaFoldDB" id="A0A1T4LJL5"/>
<name>A0A1T4LJL5_9FIRM</name>
<dbReference type="EMBL" id="FUXM01000002">
    <property type="protein sequence ID" value="SJZ54821.1"/>
    <property type="molecule type" value="Genomic_DNA"/>
</dbReference>
<protein>
    <submittedName>
        <fullName evidence="1">Uncharacterized protein</fullName>
    </submittedName>
</protein>
<dbReference type="Proteomes" id="UP000189933">
    <property type="component" value="Unassembled WGS sequence"/>
</dbReference>
<organism evidence="1 2">
    <name type="scientific">Carboxydocella sporoproducens DSM 16521</name>
    <dbReference type="NCBI Taxonomy" id="1121270"/>
    <lineage>
        <taxon>Bacteria</taxon>
        <taxon>Bacillati</taxon>
        <taxon>Bacillota</taxon>
        <taxon>Clostridia</taxon>
        <taxon>Eubacteriales</taxon>
        <taxon>Clostridiales Family XVI. Incertae Sedis</taxon>
        <taxon>Carboxydocella</taxon>
    </lineage>
</organism>
<proteinExistence type="predicted"/>
<reference evidence="2" key="1">
    <citation type="submission" date="2017-02" db="EMBL/GenBank/DDBJ databases">
        <authorList>
            <person name="Varghese N."/>
            <person name="Submissions S."/>
        </authorList>
    </citation>
    <scope>NUCLEOTIDE SEQUENCE [LARGE SCALE GENOMIC DNA]</scope>
    <source>
        <strain evidence="2">DSM 16521</strain>
    </source>
</reference>
<keyword evidence="2" id="KW-1185">Reference proteome</keyword>
<sequence>MVHATVMAKESDNDQLIIVHWLPQNVDYAVVLMDMAEKMVYKPFDAWLGRIIKNKTIRAYHLEHCLLLIDYLACEVGVPIWKLNYKYLKNFLYDYYPKKVIASYDQQKYLIKSIILLIRFMLKKGFKLDVSSKLWFLLGENNFEKFIRSRCKMGRKLLTLKEDLEYLYEVWNFKPSLAIVGGSVGDARIDGLVQMASEIGINVYIFDSIECLEKHKSVCDNNCQKFMVVREIHGVKEIDPIEFIEDVLRDAIGY</sequence>
<gene>
    <name evidence="1" type="ORF">SAMN02745885_00182</name>
</gene>
<accession>A0A1T4LJL5</accession>